<dbReference type="Gene3D" id="1.10.1090.10">
    <property type="entry name" value="Cytochrome b-c1 complex subunit 7"/>
    <property type="match status" value="1"/>
</dbReference>
<dbReference type="AlphaFoldDB" id="A0A6T8FF35"/>
<keyword evidence="7" id="KW-0496">Mitochondrion</keyword>
<organism evidence="9">
    <name type="scientific">Proboscia inermis</name>
    <dbReference type="NCBI Taxonomy" id="420281"/>
    <lineage>
        <taxon>Eukaryota</taxon>
        <taxon>Sar</taxon>
        <taxon>Stramenopiles</taxon>
        <taxon>Ochrophyta</taxon>
        <taxon>Bacillariophyta</taxon>
        <taxon>Coscinodiscophyceae</taxon>
        <taxon>Rhizosoleniophycidae</taxon>
        <taxon>Rhizosoleniales</taxon>
        <taxon>Rhizosoleniaceae</taxon>
        <taxon>Proboscia</taxon>
    </lineage>
</organism>
<dbReference type="GO" id="GO:0006122">
    <property type="term" value="P:mitochondrial electron transport, ubiquinol to cytochrome c"/>
    <property type="evidence" value="ECO:0007669"/>
    <property type="project" value="InterPro"/>
</dbReference>
<reference evidence="9" key="1">
    <citation type="submission" date="2021-01" db="EMBL/GenBank/DDBJ databases">
        <authorList>
            <person name="Corre E."/>
            <person name="Pelletier E."/>
            <person name="Niang G."/>
            <person name="Scheremetjew M."/>
            <person name="Finn R."/>
            <person name="Kale V."/>
            <person name="Holt S."/>
            <person name="Cochrane G."/>
            <person name="Meng A."/>
            <person name="Brown T."/>
            <person name="Cohen L."/>
        </authorList>
    </citation>
    <scope>NUCLEOTIDE SEQUENCE</scope>
    <source>
        <strain evidence="9">CCAP1064/1</strain>
    </source>
</reference>
<protein>
    <recommendedName>
        <fullName evidence="11">Cytochrome b-c1 complex subunit 7</fullName>
    </recommendedName>
</protein>
<evidence type="ECO:0000256" key="6">
    <source>
        <dbReference type="ARBA" id="ARBA00022982"/>
    </source>
</evidence>
<evidence type="ECO:0000256" key="8">
    <source>
        <dbReference type="ARBA" id="ARBA00023136"/>
    </source>
</evidence>
<evidence type="ECO:0000313" key="9">
    <source>
        <dbReference type="EMBL" id="CAD8404136.1"/>
    </source>
</evidence>
<sequence length="114" mass="13233">MSLKLIGDKIMSFSARIYQRALASELNAAGLRYEDCINDSEKTVEEALKYADPDTVTARNRRILRAIDLNFKRKNLQDYAPDMVLEPFKKDFYPTIEKISERDEEYALANVHNK</sequence>
<dbReference type="SUPFAM" id="SSF81524">
    <property type="entry name" value="14 kDa protein of cytochrome bc1 complex (Ubiquinol-cytochrome c reductase)"/>
    <property type="match status" value="1"/>
</dbReference>
<keyword evidence="8" id="KW-0472">Membrane</keyword>
<accession>A0A6T8FF35</accession>
<evidence type="ECO:0000256" key="7">
    <source>
        <dbReference type="ARBA" id="ARBA00023128"/>
    </source>
</evidence>
<gene>
    <name evidence="9" type="ORF">PINE0816_LOCUS236</name>
    <name evidence="10" type="ORF">PINE0816_LOCUS237</name>
</gene>
<proteinExistence type="inferred from homology"/>
<dbReference type="GO" id="GO:0045275">
    <property type="term" value="C:respiratory chain complex III"/>
    <property type="evidence" value="ECO:0007669"/>
    <property type="project" value="InterPro"/>
</dbReference>
<dbReference type="PANTHER" id="PTHR12022:SF0">
    <property type="entry name" value="CYTOCHROME B-C1 COMPLEX SUBUNIT 7"/>
    <property type="match status" value="1"/>
</dbReference>
<evidence type="ECO:0000256" key="5">
    <source>
        <dbReference type="ARBA" id="ARBA00022792"/>
    </source>
</evidence>
<evidence type="ECO:0000256" key="2">
    <source>
        <dbReference type="ARBA" id="ARBA00008554"/>
    </source>
</evidence>
<evidence type="ECO:0008006" key="11">
    <source>
        <dbReference type="Google" id="ProtNLM"/>
    </source>
</evidence>
<dbReference type="Pfam" id="PF02271">
    <property type="entry name" value="UCR_14kD"/>
    <property type="match status" value="1"/>
</dbReference>
<dbReference type="EMBL" id="HBEL01000543">
    <property type="protein sequence ID" value="CAD8404137.1"/>
    <property type="molecule type" value="Transcribed_RNA"/>
</dbReference>
<evidence type="ECO:0000256" key="1">
    <source>
        <dbReference type="ARBA" id="ARBA00004443"/>
    </source>
</evidence>
<keyword evidence="4" id="KW-0679">Respiratory chain</keyword>
<dbReference type="GO" id="GO:0005743">
    <property type="term" value="C:mitochondrial inner membrane"/>
    <property type="evidence" value="ECO:0007669"/>
    <property type="project" value="UniProtKB-SubCell"/>
</dbReference>
<dbReference type="InterPro" id="IPR036544">
    <property type="entry name" value="QCR7_sf"/>
</dbReference>
<keyword evidence="3" id="KW-0813">Transport</keyword>
<name>A0A6T8FF35_9STRA</name>
<comment type="similarity">
    <text evidence="2">Belongs to the UQCRB/QCR7 family.</text>
</comment>
<comment type="subcellular location">
    <subcellularLocation>
        <location evidence="1">Mitochondrion inner membrane</location>
        <topology evidence="1">Peripheral membrane protein</topology>
        <orientation evidence="1">Matrix side</orientation>
    </subcellularLocation>
</comment>
<evidence type="ECO:0000256" key="3">
    <source>
        <dbReference type="ARBA" id="ARBA00022448"/>
    </source>
</evidence>
<evidence type="ECO:0000256" key="4">
    <source>
        <dbReference type="ARBA" id="ARBA00022660"/>
    </source>
</evidence>
<dbReference type="PANTHER" id="PTHR12022">
    <property type="entry name" value="UBIQUINOL-CYTOCHROME C REDUCTASE COMPLEX 14 KD PROTEIN"/>
    <property type="match status" value="1"/>
</dbReference>
<dbReference type="InterPro" id="IPR003197">
    <property type="entry name" value="QCR7"/>
</dbReference>
<keyword evidence="6" id="KW-0249">Electron transport</keyword>
<dbReference type="EMBL" id="HBEL01000542">
    <property type="protein sequence ID" value="CAD8404136.1"/>
    <property type="molecule type" value="Transcribed_RNA"/>
</dbReference>
<keyword evidence="5" id="KW-0999">Mitochondrion inner membrane</keyword>
<evidence type="ECO:0000313" key="10">
    <source>
        <dbReference type="EMBL" id="CAD8404137.1"/>
    </source>
</evidence>